<protein>
    <submittedName>
        <fullName evidence="1">Coat F domain-containing protein</fullName>
    </submittedName>
</protein>
<evidence type="ECO:0000313" key="2">
    <source>
        <dbReference type="Proteomes" id="UP000198553"/>
    </source>
</evidence>
<dbReference type="InterPro" id="IPR012851">
    <property type="entry name" value="Spore_coat_CotF-like"/>
</dbReference>
<sequence length="93" mass="10746">MRNHCLTDKEMLQLCLELEKGRCQSISNTMLGTTHPALREVYQECFENSSSNQYQLLDLLVAGDQYKTQIASIEKIGTVQELMQNRLNFDDLF</sequence>
<organism evidence="1 2">
    <name type="scientific">Mesobacillus persicus</name>
    <dbReference type="NCBI Taxonomy" id="930146"/>
    <lineage>
        <taxon>Bacteria</taxon>
        <taxon>Bacillati</taxon>
        <taxon>Bacillota</taxon>
        <taxon>Bacilli</taxon>
        <taxon>Bacillales</taxon>
        <taxon>Bacillaceae</taxon>
        <taxon>Mesobacillus</taxon>
    </lineage>
</organism>
<dbReference type="AlphaFoldDB" id="A0A1H7W4L3"/>
<dbReference type="OrthoDB" id="1685263at2"/>
<name>A0A1H7W4L3_9BACI</name>
<keyword evidence="2" id="KW-1185">Reference proteome</keyword>
<dbReference type="EMBL" id="FOBW01000001">
    <property type="protein sequence ID" value="SEM16049.1"/>
    <property type="molecule type" value="Genomic_DNA"/>
</dbReference>
<dbReference type="RefSeq" id="WP_090740384.1">
    <property type="nucleotide sequence ID" value="NZ_FOBW01000001.1"/>
</dbReference>
<evidence type="ECO:0000313" key="1">
    <source>
        <dbReference type="EMBL" id="SEM16049.1"/>
    </source>
</evidence>
<gene>
    <name evidence="1" type="ORF">SAMN05192533_101252</name>
</gene>
<proteinExistence type="predicted"/>
<dbReference type="STRING" id="930146.SAMN05192533_101252"/>
<reference evidence="2" key="1">
    <citation type="submission" date="2016-10" db="EMBL/GenBank/DDBJ databases">
        <authorList>
            <person name="Varghese N."/>
            <person name="Submissions S."/>
        </authorList>
    </citation>
    <scope>NUCLEOTIDE SEQUENCE [LARGE SCALE GENOMIC DNA]</scope>
    <source>
        <strain evidence="2">B48,IBRC-M 10115,DSM 25386,CECT 8001</strain>
    </source>
</reference>
<dbReference type="Proteomes" id="UP000198553">
    <property type="component" value="Unassembled WGS sequence"/>
</dbReference>
<accession>A0A1H7W4L3</accession>
<dbReference type="Pfam" id="PF07875">
    <property type="entry name" value="Coat_F"/>
    <property type="match status" value="1"/>
</dbReference>